<dbReference type="PANTHER" id="PTHR45453:SF2">
    <property type="entry name" value="HISTIDINE KINASE"/>
    <property type="match status" value="1"/>
</dbReference>
<dbReference type="PANTHER" id="PTHR45453">
    <property type="entry name" value="PHOSPHATE REGULON SENSOR PROTEIN PHOR"/>
    <property type="match status" value="1"/>
</dbReference>
<evidence type="ECO:0000256" key="3">
    <source>
        <dbReference type="ARBA" id="ARBA00012438"/>
    </source>
</evidence>
<dbReference type="InterPro" id="IPR003594">
    <property type="entry name" value="HATPase_dom"/>
</dbReference>
<dbReference type="InterPro" id="IPR004358">
    <property type="entry name" value="Sig_transdc_His_kin-like_C"/>
</dbReference>
<evidence type="ECO:0000256" key="9">
    <source>
        <dbReference type="ARBA" id="ARBA00023012"/>
    </source>
</evidence>
<evidence type="ECO:0000256" key="8">
    <source>
        <dbReference type="ARBA" id="ARBA00022989"/>
    </source>
</evidence>
<dbReference type="GO" id="GO:0016036">
    <property type="term" value="P:cellular response to phosphate starvation"/>
    <property type="evidence" value="ECO:0007669"/>
    <property type="project" value="TreeGrafter"/>
</dbReference>
<feature type="transmembrane region" description="Helical" evidence="11">
    <location>
        <begin position="9"/>
        <end position="28"/>
    </location>
</feature>
<dbReference type="OrthoDB" id="9780487at2"/>
<dbReference type="InterPro" id="IPR036890">
    <property type="entry name" value="HATPase_C_sf"/>
</dbReference>
<dbReference type="SMART" id="SM00387">
    <property type="entry name" value="HATPase_c"/>
    <property type="match status" value="1"/>
</dbReference>
<dbReference type="GO" id="GO:0000155">
    <property type="term" value="F:phosphorelay sensor kinase activity"/>
    <property type="evidence" value="ECO:0007669"/>
    <property type="project" value="TreeGrafter"/>
</dbReference>
<dbReference type="EC" id="2.7.13.3" evidence="3"/>
<dbReference type="EMBL" id="FWFD01000009">
    <property type="protein sequence ID" value="SLM85930.1"/>
    <property type="molecule type" value="Genomic_DNA"/>
</dbReference>
<name>A0A1X6WNT0_9ENTE</name>
<dbReference type="Proteomes" id="UP000195918">
    <property type="component" value="Unassembled WGS sequence"/>
</dbReference>
<protein>
    <recommendedName>
        <fullName evidence="3">histidine kinase</fullName>
        <ecNumber evidence="3">2.7.13.3</ecNumber>
    </recommendedName>
</protein>
<dbReference type="PRINTS" id="PR00344">
    <property type="entry name" value="BCTRLSENSOR"/>
</dbReference>
<keyword evidence="10 11" id="KW-0472">Membrane</keyword>
<dbReference type="GO" id="GO:0004721">
    <property type="term" value="F:phosphoprotein phosphatase activity"/>
    <property type="evidence" value="ECO:0007669"/>
    <property type="project" value="TreeGrafter"/>
</dbReference>
<keyword evidence="6 11" id="KW-0812">Transmembrane</keyword>
<evidence type="ECO:0000256" key="10">
    <source>
        <dbReference type="ARBA" id="ARBA00023136"/>
    </source>
</evidence>
<feature type="domain" description="Histidine kinase" evidence="12">
    <location>
        <begin position="118"/>
        <end position="324"/>
    </location>
</feature>
<evidence type="ECO:0000259" key="12">
    <source>
        <dbReference type="PROSITE" id="PS50109"/>
    </source>
</evidence>
<accession>A0A1X6WNT0</accession>
<keyword evidence="8 11" id="KW-1133">Transmembrane helix</keyword>
<keyword evidence="4" id="KW-1003">Cell membrane</keyword>
<evidence type="ECO:0000256" key="6">
    <source>
        <dbReference type="ARBA" id="ARBA00022692"/>
    </source>
</evidence>
<evidence type="ECO:0000256" key="1">
    <source>
        <dbReference type="ARBA" id="ARBA00000085"/>
    </source>
</evidence>
<evidence type="ECO:0000313" key="14">
    <source>
        <dbReference type="Proteomes" id="UP000195918"/>
    </source>
</evidence>
<evidence type="ECO:0000256" key="5">
    <source>
        <dbReference type="ARBA" id="ARBA00022679"/>
    </source>
</evidence>
<keyword evidence="14" id="KW-1185">Reference proteome</keyword>
<evidence type="ECO:0000256" key="7">
    <source>
        <dbReference type="ARBA" id="ARBA00022777"/>
    </source>
</evidence>
<dbReference type="Pfam" id="PF02518">
    <property type="entry name" value="HATPase_c"/>
    <property type="match status" value="1"/>
</dbReference>
<keyword evidence="9" id="KW-0902">Two-component regulatory system</keyword>
<sequence>MKLFMKHQLPYLVVIALTFSLFISLIWLDGYRKINILIYGSVLCLFLWIIFLSLSWFRQRNLYQLFSKQTTYFEELSQDSSELSNEIYHLISLEKQRHYQDIKTYKNKMNEHQTFMYEWVHQMKTPLSIMELMIEEEELDKASLLEETDRIKEGLNLALNMARLDSFSQDFIIEQVDLRKIAIEVMNEQKRHLIRNEIFPKVIIAENLMIETDKKWLNFCLTQIILNSIKYTEPVEKRLLISSEETETEVKVSIKDYGIGISKVDLPRIFNPFFTGKTGRITREATGMGLYLVKQVCQKLTHTLTVESELNEGTQVTIHFQKRGSK</sequence>
<keyword evidence="5" id="KW-0808">Transferase</keyword>
<feature type="transmembrane region" description="Helical" evidence="11">
    <location>
        <begin position="34"/>
        <end position="57"/>
    </location>
</feature>
<dbReference type="Gene3D" id="3.30.565.10">
    <property type="entry name" value="Histidine kinase-like ATPase, C-terminal domain"/>
    <property type="match status" value="1"/>
</dbReference>
<dbReference type="AlphaFoldDB" id="A0A1X6WNT0"/>
<evidence type="ECO:0000313" key="13">
    <source>
        <dbReference type="EMBL" id="SLM85930.1"/>
    </source>
</evidence>
<gene>
    <name evidence="13" type="ORF">FM121_07495</name>
</gene>
<evidence type="ECO:0000256" key="11">
    <source>
        <dbReference type="SAM" id="Phobius"/>
    </source>
</evidence>
<dbReference type="InterPro" id="IPR005467">
    <property type="entry name" value="His_kinase_dom"/>
</dbReference>
<evidence type="ECO:0000256" key="2">
    <source>
        <dbReference type="ARBA" id="ARBA00004651"/>
    </source>
</evidence>
<comment type="subcellular location">
    <subcellularLocation>
        <location evidence="2">Cell membrane</location>
        <topology evidence="2">Multi-pass membrane protein</topology>
    </subcellularLocation>
</comment>
<dbReference type="InterPro" id="IPR050351">
    <property type="entry name" value="BphY/WalK/GraS-like"/>
</dbReference>
<keyword evidence="7 13" id="KW-0418">Kinase</keyword>
<dbReference type="SUPFAM" id="SSF55874">
    <property type="entry name" value="ATPase domain of HSP90 chaperone/DNA topoisomerase II/histidine kinase"/>
    <property type="match status" value="1"/>
</dbReference>
<organism evidence="13 14">
    <name type="scientific">Vagococcus fluvialis bH819</name>
    <dbReference type="NCBI Taxonomy" id="1255619"/>
    <lineage>
        <taxon>Bacteria</taxon>
        <taxon>Bacillati</taxon>
        <taxon>Bacillota</taxon>
        <taxon>Bacilli</taxon>
        <taxon>Lactobacillales</taxon>
        <taxon>Enterococcaceae</taxon>
        <taxon>Vagococcus</taxon>
    </lineage>
</organism>
<proteinExistence type="predicted"/>
<comment type="catalytic activity">
    <reaction evidence="1">
        <text>ATP + protein L-histidine = ADP + protein N-phospho-L-histidine.</text>
        <dbReference type="EC" id="2.7.13.3"/>
    </reaction>
</comment>
<dbReference type="PROSITE" id="PS50109">
    <property type="entry name" value="HIS_KIN"/>
    <property type="match status" value="1"/>
</dbReference>
<dbReference type="GO" id="GO:0005886">
    <property type="term" value="C:plasma membrane"/>
    <property type="evidence" value="ECO:0007669"/>
    <property type="project" value="UniProtKB-SubCell"/>
</dbReference>
<reference evidence="14" key="1">
    <citation type="submission" date="2017-02" db="EMBL/GenBank/DDBJ databases">
        <authorList>
            <person name="Dridi B."/>
        </authorList>
    </citation>
    <scope>NUCLEOTIDE SEQUENCE [LARGE SCALE GENOMIC DNA]</scope>
    <source>
        <strain evidence="14">bH819</strain>
    </source>
</reference>
<evidence type="ECO:0000256" key="4">
    <source>
        <dbReference type="ARBA" id="ARBA00022475"/>
    </source>
</evidence>